<dbReference type="Proteomes" id="UP000177167">
    <property type="component" value="Unassembled WGS sequence"/>
</dbReference>
<name>A0A1F8F8E8_9BACT</name>
<dbReference type="AlphaFoldDB" id="A0A1F8F8E8"/>
<reference evidence="1 2" key="1">
    <citation type="journal article" date="2016" name="Nat. Commun.">
        <title>Thousands of microbial genomes shed light on interconnected biogeochemical processes in an aquifer system.</title>
        <authorList>
            <person name="Anantharaman K."/>
            <person name="Brown C.T."/>
            <person name="Hug L.A."/>
            <person name="Sharon I."/>
            <person name="Castelle C.J."/>
            <person name="Probst A.J."/>
            <person name="Thomas B.C."/>
            <person name="Singh A."/>
            <person name="Wilkins M.J."/>
            <person name="Karaoz U."/>
            <person name="Brodie E.L."/>
            <person name="Williams K.H."/>
            <person name="Hubbard S.S."/>
            <person name="Banfield J.F."/>
        </authorList>
    </citation>
    <scope>NUCLEOTIDE SEQUENCE [LARGE SCALE GENOMIC DNA]</scope>
</reference>
<sequence length="324" mass="36364">MNTALATRPTKGSVVQFRPNQNIERHMQVLHKSKQELESINKNIRKFLGLELGWGHSIFGRMFGKLVPKRFYGVMPATILKWVAEEADVLEQIEGMMRECINNNQEAVANVASCALTEAEELQIFVSDIESAEKDGWSARQLQEYMAAESQIAINPAIAQLLDEKFNVFTDAQKEGKRKELIEQLKILALTRRKLIETLGSTCDAGLGQLNAAVGQYYAYSRVYRPTTVIRNSAKDMLQTDQSLYAARQVLMTTISASVNAIENIIKSAGAVNEYHIASTEFHRLLDESNKRIDTGLAELEKRETGYRRATLNGITVTPVPVRQ</sequence>
<evidence type="ECO:0000313" key="2">
    <source>
        <dbReference type="Proteomes" id="UP000177167"/>
    </source>
</evidence>
<dbReference type="EMBL" id="MGJP01000060">
    <property type="protein sequence ID" value="OGN08539.1"/>
    <property type="molecule type" value="Genomic_DNA"/>
</dbReference>
<proteinExistence type="predicted"/>
<evidence type="ECO:0000313" key="1">
    <source>
        <dbReference type="EMBL" id="OGN08539.1"/>
    </source>
</evidence>
<protein>
    <submittedName>
        <fullName evidence="1">Uncharacterized protein</fullName>
    </submittedName>
</protein>
<organism evidence="1 2">
    <name type="scientific">Candidatus Yanofskybacteria bacterium RIFCSPHIGHO2_02_FULL_41_11</name>
    <dbReference type="NCBI Taxonomy" id="1802675"/>
    <lineage>
        <taxon>Bacteria</taxon>
        <taxon>Candidatus Yanofskyibacteriota</taxon>
    </lineage>
</organism>
<comment type="caution">
    <text evidence="1">The sequence shown here is derived from an EMBL/GenBank/DDBJ whole genome shotgun (WGS) entry which is preliminary data.</text>
</comment>
<gene>
    <name evidence="1" type="ORF">A3J46_03750</name>
</gene>
<accession>A0A1F8F8E8</accession>